<protein>
    <recommendedName>
        <fullName evidence="4">Cytochrome P450</fullName>
    </recommendedName>
</protein>
<dbReference type="GO" id="GO:0005506">
    <property type="term" value="F:iron ion binding"/>
    <property type="evidence" value="ECO:0007669"/>
    <property type="project" value="InterPro"/>
</dbReference>
<evidence type="ECO:0000256" key="1">
    <source>
        <dbReference type="SAM" id="MobiDB-lite"/>
    </source>
</evidence>
<evidence type="ECO:0000313" key="2">
    <source>
        <dbReference type="EMBL" id="KDO17537.1"/>
    </source>
</evidence>
<feature type="region of interest" description="Disordered" evidence="1">
    <location>
        <begin position="267"/>
        <end position="291"/>
    </location>
</feature>
<dbReference type="VEuPathDB" id="FungiDB:SPRG_16796"/>
<name>A0A067BS89_SAPPC</name>
<dbReference type="OrthoDB" id="79759at2759"/>
<dbReference type="RefSeq" id="XP_012211755.1">
    <property type="nucleotide sequence ID" value="XM_012356365.1"/>
</dbReference>
<dbReference type="GeneID" id="24138387"/>
<dbReference type="EMBL" id="KK583633">
    <property type="protein sequence ID" value="KDO17537.1"/>
    <property type="molecule type" value="Genomic_DNA"/>
</dbReference>
<dbReference type="InterPro" id="IPR036396">
    <property type="entry name" value="Cyt_P450_sf"/>
</dbReference>
<evidence type="ECO:0008006" key="4">
    <source>
        <dbReference type="Google" id="ProtNLM"/>
    </source>
</evidence>
<dbReference type="SUPFAM" id="SSF48264">
    <property type="entry name" value="Cytochrome P450"/>
    <property type="match status" value="1"/>
</dbReference>
<accession>A0A067BS89</accession>
<dbReference type="InterPro" id="IPR001128">
    <property type="entry name" value="Cyt_P450"/>
</dbReference>
<dbReference type="GO" id="GO:0020037">
    <property type="term" value="F:heme binding"/>
    <property type="evidence" value="ECO:0007669"/>
    <property type="project" value="InterPro"/>
</dbReference>
<proteinExistence type="predicted"/>
<dbReference type="GO" id="GO:0004497">
    <property type="term" value="F:monooxygenase activity"/>
    <property type="evidence" value="ECO:0007669"/>
    <property type="project" value="InterPro"/>
</dbReference>
<dbReference type="Proteomes" id="UP000030745">
    <property type="component" value="Unassembled WGS sequence"/>
</dbReference>
<dbReference type="GO" id="GO:0016705">
    <property type="term" value="F:oxidoreductase activity, acting on paired donors, with incorporation or reduction of molecular oxygen"/>
    <property type="evidence" value="ECO:0007669"/>
    <property type="project" value="InterPro"/>
</dbReference>
<dbReference type="Pfam" id="PF00067">
    <property type="entry name" value="p450"/>
    <property type="match status" value="1"/>
</dbReference>
<dbReference type="Gene3D" id="1.10.630.10">
    <property type="entry name" value="Cytochrome P450"/>
    <property type="match status" value="1"/>
</dbReference>
<gene>
    <name evidence="2" type="ORF">SPRG_16796</name>
</gene>
<dbReference type="KEGG" id="spar:SPRG_16796"/>
<organism evidence="2 3">
    <name type="scientific">Saprolegnia parasitica (strain CBS 223.65)</name>
    <dbReference type="NCBI Taxonomy" id="695850"/>
    <lineage>
        <taxon>Eukaryota</taxon>
        <taxon>Sar</taxon>
        <taxon>Stramenopiles</taxon>
        <taxon>Oomycota</taxon>
        <taxon>Saprolegniomycetes</taxon>
        <taxon>Saprolegniales</taxon>
        <taxon>Saprolegniaceae</taxon>
        <taxon>Saprolegnia</taxon>
    </lineage>
</organism>
<reference evidence="2 3" key="1">
    <citation type="journal article" date="2013" name="PLoS Genet.">
        <title>Distinctive expansion of potential virulence genes in the genome of the oomycete fish pathogen Saprolegnia parasitica.</title>
        <authorList>
            <person name="Jiang R.H."/>
            <person name="de Bruijn I."/>
            <person name="Haas B.J."/>
            <person name="Belmonte R."/>
            <person name="Lobach L."/>
            <person name="Christie J."/>
            <person name="van den Ackerveken G."/>
            <person name="Bottin A."/>
            <person name="Bulone V."/>
            <person name="Diaz-Moreno S.M."/>
            <person name="Dumas B."/>
            <person name="Fan L."/>
            <person name="Gaulin E."/>
            <person name="Govers F."/>
            <person name="Grenville-Briggs L.J."/>
            <person name="Horner N.R."/>
            <person name="Levin J.Z."/>
            <person name="Mammella M."/>
            <person name="Meijer H.J."/>
            <person name="Morris P."/>
            <person name="Nusbaum C."/>
            <person name="Oome S."/>
            <person name="Phillips A.J."/>
            <person name="van Rooyen D."/>
            <person name="Rzeszutek E."/>
            <person name="Saraiva M."/>
            <person name="Secombes C.J."/>
            <person name="Seidl M.F."/>
            <person name="Snel B."/>
            <person name="Stassen J.H."/>
            <person name="Sykes S."/>
            <person name="Tripathy S."/>
            <person name="van den Berg H."/>
            <person name="Vega-Arreguin J.C."/>
            <person name="Wawra S."/>
            <person name="Young S.K."/>
            <person name="Zeng Q."/>
            <person name="Dieguez-Uribeondo J."/>
            <person name="Russ C."/>
            <person name="Tyler B.M."/>
            <person name="van West P."/>
        </authorList>
    </citation>
    <scope>NUCLEOTIDE SEQUENCE [LARGE SCALE GENOMIC DNA]</scope>
    <source>
        <strain evidence="2 3">CBS 223.65</strain>
    </source>
</reference>
<sequence length="291" mass="32313">MARPPSPSLSGSVATWLLGHLGDQRDALQTQSSTFLLVLGNQNMIVTKDPAVYRAALGLSHQKYFDRSPSITAVITYFLPRSLGAVTSHDWSRIRRTLQRGMAMQSFGSLPALVASSIQKLEQSIRRTTRMCSPSCPKIYFLASRSSSSTALFHRIMYHWDLNTVAGDSINLLQAALHLSEMFAKRVMLPFPLLWKLPLPHNYEADAALNDLHTKVVELVNARRQYLASLNELPQPTLLAYVLGALEDETLSTGQVYDNVMASSLRRSTRRPMRSPFSSTTSHCIAPSLAP</sequence>
<evidence type="ECO:0000313" key="3">
    <source>
        <dbReference type="Proteomes" id="UP000030745"/>
    </source>
</evidence>
<keyword evidence="3" id="KW-1185">Reference proteome</keyword>
<dbReference type="AlphaFoldDB" id="A0A067BS89"/>